<dbReference type="PANTHER" id="PTHR34788:SF4">
    <property type="entry name" value="F15I1.22"/>
    <property type="match status" value="1"/>
</dbReference>
<gene>
    <name evidence="1" type="ORF">OLEA9_A072159</name>
</gene>
<name>A0A8S0UQQ4_OLEEU</name>
<evidence type="ECO:0000313" key="1">
    <source>
        <dbReference type="EMBL" id="CAA3020277.1"/>
    </source>
</evidence>
<dbReference type="EMBL" id="CACTIH010009036">
    <property type="protein sequence ID" value="CAA3020277.1"/>
    <property type="molecule type" value="Genomic_DNA"/>
</dbReference>
<dbReference type="Proteomes" id="UP000594638">
    <property type="component" value="Unassembled WGS sequence"/>
</dbReference>
<dbReference type="Gramene" id="OE9A072159T1">
    <property type="protein sequence ID" value="OE9A072159C1"/>
    <property type="gene ID" value="OE9A072159"/>
</dbReference>
<comment type="caution">
    <text evidence="1">The sequence shown here is derived from an EMBL/GenBank/DDBJ whole genome shotgun (WGS) entry which is preliminary data.</text>
</comment>
<dbReference type="PANTHER" id="PTHR34788">
    <property type="entry name" value="F15I1.22"/>
    <property type="match status" value="1"/>
</dbReference>
<dbReference type="OrthoDB" id="1937329at2759"/>
<evidence type="ECO:0000313" key="2">
    <source>
        <dbReference type="Proteomes" id="UP000594638"/>
    </source>
</evidence>
<keyword evidence="2" id="KW-1185">Reference proteome</keyword>
<sequence>MIHIYVSNLSYNKNSHSNMFITTIFPTPIRRKVSFRRRRPPSVRLGGKKLGRRFNLVRLLKRVKLRWMKLKYSRLLKKLKEYYRCVVENISSVEAYHQRMLLETSFAIPVMGLSFNSYPSNLVTF</sequence>
<accession>A0A8S0UQQ4</accession>
<dbReference type="AlphaFoldDB" id="A0A8S0UQQ4"/>
<reference evidence="1 2" key="1">
    <citation type="submission" date="2019-12" db="EMBL/GenBank/DDBJ databases">
        <authorList>
            <person name="Alioto T."/>
            <person name="Alioto T."/>
            <person name="Gomez Garrido J."/>
        </authorList>
    </citation>
    <scope>NUCLEOTIDE SEQUENCE [LARGE SCALE GENOMIC DNA]</scope>
</reference>
<organism evidence="1 2">
    <name type="scientific">Olea europaea subsp. europaea</name>
    <dbReference type="NCBI Taxonomy" id="158383"/>
    <lineage>
        <taxon>Eukaryota</taxon>
        <taxon>Viridiplantae</taxon>
        <taxon>Streptophyta</taxon>
        <taxon>Embryophyta</taxon>
        <taxon>Tracheophyta</taxon>
        <taxon>Spermatophyta</taxon>
        <taxon>Magnoliopsida</taxon>
        <taxon>eudicotyledons</taxon>
        <taxon>Gunneridae</taxon>
        <taxon>Pentapetalae</taxon>
        <taxon>asterids</taxon>
        <taxon>lamiids</taxon>
        <taxon>Lamiales</taxon>
        <taxon>Oleaceae</taxon>
        <taxon>Oleeae</taxon>
        <taxon>Olea</taxon>
    </lineage>
</organism>
<protein>
    <submittedName>
        <fullName evidence="1">Uncharacterized protein</fullName>
    </submittedName>
</protein>
<proteinExistence type="predicted"/>